<dbReference type="InterPro" id="IPR003497">
    <property type="entry name" value="BRO_N_domain"/>
</dbReference>
<dbReference type="PANTHER" id="PTHR36180">
    <property type="entry name" value="DNA-BINDING PROTEIN-RELATED-RELATED"/>
    <property type="match status" value="1"/>
</dbReference>
<organism evidence="2 3">
    <name type="scientific">Armadillidium vulgare iridescent virus</name>
    <dbReference type="NCBI Taxonomy" id="72201"/>
    <lineage>
        <taxon>Viruses</taxon>
        <taxon>Varidnaviria</taxon>
        <taxon>Bamfordvirae</taxon>
        <taxon>Nucleocytoviricota</taxon>
        <taxon>Megaviricetes</taxon>
        <taxon>Pimascovirales</taxon>
        <taxon>Pimascovirales incertae sedis</taxon>
        <taxon>Iridoviridae</taxon>
        <taxon>Betairidovirinae</taxon>
        <taxon>Iridovirus</taxon>
        <taxon>Iridovirus armadillidium1</taxon>
        <taxon>Invertebrate iridescent virus 31</taxon>
    </lineage>
</organism>
<evidence type="ECO:0000313" key="3">
    <source>
        <dbReference type="Proteomes" id="UP000114278"/>
    </source>
</evidence>
<keyword evidence="3" id="KW-1185">Reference proteome</keyword>
<feature type="domain" description="Bro-N" evidence="1">
    <location>
        <begin position="15"/>
        <end position="131"/>
    </location>
</feature>
<sequence length="185" mass="21348">MEVVKTFNFDIENNIMIVNNVKITVVGNYETPWFSGKEMCEALGYQNSKKTLLTNVKTKHKITLEDLRKLGPTGCPNSLWSFADLSYHEGKAVYISEHGAYHLAMKCKLPIGDSFRDWLAEEVIPTLRKKGHCQMIKEKDDQLTESMSKLAIKEEEFTKEKLAREELQDILLLLNKWFLSFKIEG</sequence>
<proteinExistence type="predicted"/>
<dbReference type="EMBL" id="HF920637">
    <property type="protein sequence ID" value="CCV02459.1"/>
    <property type="molecule type" value="Genomic_DNA"/>
</dbReference>
<name>A0A068QLP9_9VIRU</name>
<dbReference type="Proteomes" id="UP000114278">
    <property type="component" value="Segment"/>
</dbReference>
<dbReference type="GeneID" id="19738671"/>
<protein>
    <submittedName>
        <fullName evidence="2">BRO-like protein</fullName>
    </submittedName>
</protein>
<evidence type="ECO:0000259" key="1">
    <source>
        <dbReference type="PROSITE" id="PS51750"/>
    </source>
</evidence>
<dbReference type="KEGG" id="vg:19738671"/>
<dbReference type="Pfam" id="PF02498">
    <property type="entry name" value="Bro-N"/>
    <property type="match status" value="1"/>
</dbReference>
<evidence type="ECO:0000313" key="2">
    <source>
        <dbReference type="EMBL" id="CCV02459.1"/>
    </source>
</evidence>
<dbReference type="OrthoDB" id="5682at10239"/>
<dbReference type="PANTHER" id="PTHR36180:SF2">
    <property type="entry name" value="BRO FAMILY PROTEIN"/>
    <property type="match status" value="1"/>
</dbReference>
<dbReference type="SMART" id="SM01040">
    <property type="entry name" value="Bro-N"/>
    <property type="match status" value="1"/>
</dbReference>
<dbReference type="RefSeq" id="YP_009046701.1">
    <property type="nucleotide sequence ID" value="NC_024451.1"/>
</dbReference>
<dbReference type="PROSITE" id="PS51750">
    <property type="entry name" value="BRO_N"/>
    <property type="match status" value="1"/>
</dbReference>
<gene>
    <name evidence="2" type="primary">087L</name>
    <name evidence="2" type="ORF">IIV31_087L</name>
</gene>
<reference evidence="2 3" key="1">
    <citation type="journal article" date="2014" name="J. Gen. Virol.">
        <title>Genome sequence of a crustacean iridovirus, IIV31, isolated from the pill bug, Armadillidium vulgare.</title>
        <authorList>
            <person name="Piegu B."/>
            <person name="Guizard S."/>
            <person name="Yeping T."/>
            <person name="Cruaud C."/>
            <person name="Asgari S."/>
            <person name="Bideshi D.K."/>
            <person name="Federici B.A."/>
            <person name="Bigot Y."/>
        </authorList>
    </citation>
    <scope>NUCLEOTIDE SEQUENCE [LARGE SCALE GENOMIC DNA]</scope>
</reference>
<accession>A0A068QLP9</accession>